<feature type="region of interest" description="Disordered" evidence="1">
    <location>
        <begin position="159"/>
        <end position="179"/>
    </location>
</feature>
<feature type="region of interest" description="Disordered" evidence="1">
    <location>
        <begin position="101"/>
        <end position="140"/>
    </location>
</feature>
<accession>A0AAV0D4K3</accession>
<evidence type="ECO:0000313" key="2">
    <source>
        <dbReference type="EMBL" id="CAH9092747.1"/>
    </source>
</evidence>
<comment type="caution">
    <text evidence="2">The sequence shown here is derived from an EMBL/GenBank/DDBJ whole genome shotgun (WGS) entry which is preliminary data.</text>
</comment>
<gene>
    <name evidence="2" type="ORF">CEPIT_LOCUS12216</name>
</gene>
<dbReference type="PANTHER" id="PTHR31973">
    <property type="entry name" value="POLYPROTEIN, PUTATIVE-RELATED"/>
    <property type="match status" value="1"/>
</dbReference>
<protein>
    <recommendedName>
        <fullName evidence="4">Transposase MuDR plant domain-containing protein</fullName>
    </recommendedName>
</protein>
<dbReference type="Proteomes" id="UP001152523">
    <property type="component" value="Unassembled WGS sequence"/>
</dbReference>
<reference evidence="2" key="1">
    <citation type="submission" date="2022-07" db="EMBL/GenBank/DDBJ databases">
        <authorList>
            <person name="Macas J."/>
            <person name="Novak P."/>
            <person name="Neumann P."/>
        </authorList>
    </citation>
    <scope>NUCLEOTIDE SEQUENCE</scope>
</reference>
<evidence type="ECO:0000313" key="3">
    <source>
        <dbReference type="Proteomes" id="UP001152523"/>
    </source>
</evidence>
<dbReference type="EMBL" id="CAMAPF010000074">
    <property type="protein sequence ID" value="CAH9092747.1"/>
    <property type="molecule type" value="Genomic_DNA"/>
</dbReference>
<dbReference type="AlphaFoldDB" id="A0AAV0D4K3"/>
<dbReference type="PANTHER" id="PTHR31973:SF197">
    <property type="entry name" value="SWIM-TYPE DOMAIN-CONTAINING PROTEIN"/>
    <property type="match status" value="1"/>
</dbReference>
<feature type="compositionally biased region" description="Acidic residues" evidence="1">
    <location>
        <begin position="167"/>
        <end position="179"/>
    </location>
</feature>
<keyword evidence="3" id="KW-1185">Reference proteome</keyword>
<sequence>MVNHLASSHMINPNDLGVDEDETGMQMVGKHKMVKCKGVVTTCEGNSAEEDATVTAYESDDSFEWDDDFVREELHYDDKELYEVRESNINKKKAQTNVIWTSKRRSNFPQDENLGGNGLNGEQPEQEESEHETVLAPESSEQLDSKKWPSYWTTYEGGYESEQRYSDDEDTLLSDGESDADEPMLKRIKGKNYEIFNEKADMKNVELTVGLRFACSDTFKQVVLAYSIQKHKDLVYMINAKHHIHIGYAMCIWELTSGPDLVDVSAWQIKSMQHIHKCTRTFNNRLITENWLAKEYLDYVLRNPLMTPRHIKDDTKKRFEIVVSSIKCHRGREKALNDVTMLMEKQYGLLKPYLLGW</sequence>
<evidence type="ECO:0000256" key="1">
    <source>
        <dbReference type="SAM" id="MobiDB-lite"/>
    </source>
</evidence>
<organism evidence="2 3">
    <name type="scientific">Cuscuta epithymum</name>
    <dbReference type="NCBI Taxonomy" id="186058"/>
    <lineage>
        <taxon>Eukaryota</taxon>
        <taxon>Viridiplantae</taxon>
        <taxon>Streptophyta</taxon>
        <taxon>Embryophyta</taxon>
        <taxon>Tracheophyta</taxon>
        <taxon>Spermatophyta</taxon>
        <taxon>Magnoliopsida</taxon>
        <taxon>eudicotyledons</taxon>
        <taxon>Gunneridae</taxon>
        <taxon>Pentapetalae</taxon>
        <taxon>asterids</taxon>
        <taxon>lamiids</taxon>
        <taxon>Solanales</taxon>
        <taxon>Convolvulaceae</taxon>
        <taxon>Cuscuteae</taxon>
        <taxon>Cuscuta</taxon>
        <taxon>Cuscuta subgen. Cuscuta</taxon>
    </lineage>
</organism>
<proteinExistence type="predicted"/>
<name>A0AAV0D4K3_9ASTE</name>
<evidence type="ECO:0008006" key="4">
    <source>
        <dbReference type="Google" id="ProtNLM"/>
    </source>
</evidence>